<feature type="domain" description="Condensation" evidence="2">
    <location>
        <begin position="191"/>
        <end position="488"/>
    </location>
</feature>
<evidence type="ECO:0000259" key="2">
    <source>
        <dbReference type="Pfam" id="PF00668"/>
    </source>
</evidence>
<dbReference type="AlphaFoldDB" id="A0A1Q9E4N4"/>
<keyword evidence="4" id="KW-1185">Reference proteome</keyword>
<dbReference type="Gene3D" id="3.30.559.30">
    <property type="entry name" value="Nonribosomal peptide synthetase, condensation domain"/>
    <property type="match status" value="1"/>
</dbReference>
<dbReference type="PANTHER" id="PTHR45398:SF1">
    <property type="entry name" value="ENZYME, PUTATIVE (JCVI)-RELATED"/>
    <property type="match status" value="1"/>
</dbReference>
<dbReference type="InterPro" id="IPR042099">
    <property type="entry name" value="ANL_N_sf"/>
</dbReference>
<dbReference type="OrthoDB" id="416786at2759"/>
<dbReference type="EMBL" id="LSRX01000265">
    <property type="protein sequence ID" value="OLQ02378.1"/>
    <property type="molecule type" value="Genomic_DNA"/>
</dbReference>
<dbReference type="Gene3D" id="3.40.50.12780">
    <property type="entry name" value="N-terminal domain of ligase-like"/>
    <property type="match status" value="1"/>
</dbReference>
<feature type="region of interest" description="Disordered" evidence="1">
    <location>
        <begin position="145"/>
        <end position="175"/>
    </location>
</feature>
<sequence>MTQSQFSLYCVEFAAPGTSIAHAAVSKIFEAEEEVKLDVLCEAVKDVGEKYWSKIQFKREHGAASDVMHIAYTGMRREEVPIQIFPQLPAVTKGQSLRLPFKISEDEMRFLLEFHNAPIELQPDEENPARRVAIVQYENGKVMDSRFDDSDYEGRGRSRDDKKDEEEDGYNENGQAGGWYEFAGRAETELLPYSVFVDHELRYLRSSQYETDKKFWMEKLDGTSPVGTDLFGGVYQEGTYSIPSNVDYMQMAKRTYCQERKISYFQAYLAAYYWALHLATGKSDVMVSTTFHGRMEQDLKRVNGNCINILPLRQEVQSASANVVASRVPRHFSNCPLQTCKVSGDMTFDQLVEQVRSNVRSSKRHGQFPFDELQGKQAVLEYMLASYDARCRPAAAEQQRSEAERRELPTDMVVVDHDSTINPCTIRVHPREEATEVYVAYQKNVLTQSSVDALVQLWLQVFKDAVQNPHKKLSELDVLAKDQKQAILHNSHGPELPSIGSPRYDDLFEMGLVEDGRPKPEGSKIAVRCGAEPLHKSCLESGTEGWANLVVAIHMPEKRALMIPLLLGVLKADAVFMPLDSSLPLSRMDTMMQNCGARLVVTSDEKTFDGLEGVTVLSTKELEADFRCLHIHEKESIPSRLHSFDPLRYA</sequence>
<dbReference type="SUPFAM" id="SSF56801">
    <property type="entry name" value="Acetyl-CoA synthetase-like"/>
    <property type="match status" value="1"/>
</dbReference>
<dbReference type="SUPFAM" id="SSF52777">
    <property type="entry name" value="CoA-dependent acyltransferases"/>
    <property type="match status" value="1"/>
</dbReference>
<organism evidence="3 4">
    <name type="scientific">Symbiodinium microadriaticum</name>
    <name type="common">Dinoflagellate</name>
    <name type="synonym">Zooxanthella microadriatica</name>
    <dbReference type="NCBI Taxonomy" id="2951"/>
    <lineage>
        <taxon>Eukaryota</taxon>
        <taxon>Sar</taxon>
        <taxon>Alveolata</taxon>
        <taxon>Dinophyceae</taxon>
        <taxon>Suessiales</taxon>
        <taxon>Symbiodiniaceae</taxon>
        <taxon>Symbiodinium</taxon>
    </lineage>
</organism>
<proteinExistence type="predicted"/>
<protein>
    <submittedName>
        <fullName evidence="3">Gramicidin S synthase 2</fullName>
    </submittedName>
</protein>
<evidence type="ECO:0000313" key="3">
    <source>
        <dbReference type="EMBL" id="OLQ02378.1"/>
    </source>
</evidence>
<dbReference type="InterPro" id="IPR001242">
    <property type="entry name" value="Condensation_dom"/>
</dbReference>
<evidence type="ECO:0000313" key="4">
    <source>
        <dbReference type="Proteomes" id="UP000186817"/>
    </source>
</evidence>
<dbReference type="GO" id="GO:0003824">
    <property type="term" value="F:catalytic activity"/>
    <property type="evidence" value="ECO:0007669"/>
    <property type="project" value="InterPro"/>
</dbReference>
<dbReference type="Pfam" id="PF00668">
    <property type="entry name" value="Condensation"/>
    <property type="match status" value="1"/>
</dbReference>
<feature type="compositionally biased region" description="Basic and acidic residues" evidence="1">
    <location>
        <begin position="145"/>
        <end position="162"/>
    </location>
</feature>
<comment type="caution">
    <text evidence="3">The sequence shown here is derived from an EMBL/GenBank/DDBJ whole genome shotgun (WGS) entry which is preliminary data.</text>
</comment>
<evidence type="ECO:0000256" key="1">
    <source>
        <dbReference type="SAM" id="MobiDB-lite"/>
    </source>
</evidence>
<reference evidence="3 4" key="1">
    <citation type="submission" date="2016-02" db="EMBL/GenBank/DDBJ databases">
        <title>Genome analysis of coral dinoflagellate symbionts highlights evolutionary adaptations to a symbiotic lifestyle.</title>
        <authorList>
            <person name="Aranda M."/>
            <person name="Li Y."/>
            <person name="Liew Y.J."/>
            <person name="Baumgarten S."/>
            <person name="Simakov O."/>
            <person name="Wilson M."/>
            <person name="Piel J."/>
            <person name="Ashoor H."/>
            <person name="Bougouffa S."/>
            <person name="Bajic V.B."/>
            <person name="Ryu T."/>
            <person name="Ravasi T."/>
            <person name="Bayer T."/>
            <person name="Micklem G."/>
            <person name="Kim H."/>
            <person name="Bhak J."/>
            <person name="Lajeunesse T.C."/>
            <person name="Voolstra C.R."/>
        </authorList>
    </citation>
    <scope>NUCLEOTIDE SEQUENCE [LARGE SCALE GENOMIC DNA]</scope>
    <source>
        <strain evidence="3 4">CCMP2467</strain>
    </source>
</reference>
<dbReference type="Proteomes" id="UP000186817">
    <property type="component" value="Unassembled WGS sequence"/>
</dbReference>
<accession>A0A1Q9E4N4</accession>
<gene>
    <name evidence="3" type="primary">grsB</name>
    <name evidence="3" type="ORF">AK812_SmicGene14788</name>
</gene>
<dbReference type="PANTHER" id="PTHR45398">
    <property type="match status" value="1"/>
</dbReference>
<name>A0A1Q9E4N4_SYMMI</name>